<dbReference type="PANTHER" id="PTHR44188:SF1">
    <property type="entry name" value="GDAP1, ISOFORM A"/>
    <property type="match status" value="1"/>
</dbReference>
<keyword evidence="2" id="KW-1133">Transmembrane helix</keyword>
<dbReference type="GO" id="GO:0006626">
    <property type="term" value="P:protein targeting to mitochondrion"/>
    <property type="evidence" value="ECO:0007669"/>
    <property type="project" value="TreeGrafter"/>
</dbReference>
<dbReference type="InterPro" id="IPR036282">
    <property type="entry name" value="Glutathione-S-Trfase_C_sf"/>
</dbReference>
<dbReference type="InterPro" id="IPR036249">
    <property type="entry name" value="Thioredoxin-like_sf"/>
</dbReference>
<dbReference type="PROSITE" id="PS51354">
    <property type="entry name" value="GLUTAREDOXIN_2"/>
    <property type="match status" value="1"/>
</dbReference>
<dbReference type="GO" id="GO:0008053">
    <property type="term" value="P:mitochondrial fusion"/>
    <property type="evidence" value="ECO:0007669"/>
    <property type="project" value="TreeGrafter"/>
</dbReference>
<dbReference type="InterPro" id="IPR004045">
    <property type="entry name" value="Glutathione_S-Trfase_N"/>
</dbReference>
<dbReference type="AlphaFoldDB" id="A0A8S4D2I6"/>
<evidence type="ECO:0000259" key="3">
    <source>
        <dbReference type="PROSITE" id="PS50404"/>
    </source>
</evidence>
<dbReference type="Pfam" id="PF13410">
    <property type="entry name" value="GST_C_2"/>
    <property type="match status" value="1"/>
</dbReference>
<dbReference type="SUPFAM" id="SSF47616">
    <property type="entry name" value="GST C-terminal domain-like"/>
    <property type="match status" value="1"/>
</dbReference>
<name>A0A8S4D2I6_PLUXY</name>
<comment type="similarity">
    <text evidence="1">Belongs to the GST superfamily.</text>
</comment>
<evidence type="ECO:0000256" key="1">
    <source>
        <dbReference type="ARBA" id="ARBA00007409"/>
    </source>
</evidence>
<proteinExistence type="inferred from homology"/>
<keyword evidence="6" id="KW-1185">Reference proteome</keyword>
<accession>A0A8S4D2I6</accession>
<organism evidence="5 6">
    <name type="scientific">Plutella xylostella</name>
    <name type="common">Diamondback moth</name>
    <name type="synonym">Plutella maculipennis</name>
    <dbReference type="NCBI Taxonomy" id="51655"/>
    <lineage>
        <taxon>Eukaryota</taxon>
        <taxon>Metazoa</taxon>
        <taxon>Ecdysozoa</taxon>
        <taxon>Arthropoda</taxon>
        <taxon>Hexapoda</taxon>
        <taxon>Insecta</taxon>
        <taxon>Pterygota</taxon>
        <taxon>Neoptera</taxon>
        <taxon>Endopterygota</taxon>
        <taxon>Lepidoptera</taxon>
        <taxon>Glossata</taxon>
        <taxon>Ditrysia</taxon>
        <taxon>Yponomeutoidea</taxon>
        <taxon>Plutellidae</taxon>
        <taxon>Plutella</taxon>
    </lineage>
</organism>
<feature type="transmembrane region" description="Helical" evidence="2">
    <location>
        <begin position="304"/>
        <end position="324"/>
    </location>
</feature>
<dbReference type="PROSITE" id="PS50405">
    <property type="entry name" value="GST_CTER"/>
    <property type="match status" value="1"/>
</dbReference>
<dbReference type="Pfam" id="PF13409">
    <property type="entry name" value="GST_N_2"/>
    <property type="match status" value="1"/>
</dbReference>
<protein>
    <submittedName>
        <fullName evidence="5">(diamondback moth) hypothetical protein</fullName>
    </submittedName>
</protein>
<dbReference type="Proteomes" id="UP000653454">
    <property type="component" value="Unassembled WGS sequence"/>
</dbReference>
<dbReference type="SUPFAM" id="SSF52833">
    <property type="entry name" value="Thioredoxin-like"/>
    <property type="match status" value="1"/>
</dbReference>
<dbReference type="CDD" id="cd00570">
    <property type="entry name" value="GST_N_family"/>
    <property type="match status" value="1"/>
</dbReference>
<evidence type="ECO:0000313" key="5">
    <source>
        <dbReference type="EMBL" id="CAG9088132.1"/>
    </source>
</evidence>
<keyword evidence="2" id="KW-0812">Transmembrane</keyword>
<dbReference type="InterPro" id="IPR010987">
    <property type="entry name" value="Glutathione-S-Trfase_C-like"/>
</dbReference>
<dbReference type="PROSITE" id="PS50404">
    <property type="entry name" value="GST_NTER"/>
    <property type="match status" value="1"/>
</dbReference>
<dbReference type="GO" id="GO:0005741">
    <property type="term" value="C:mitochondrial outer membrane"/>
    <property type="evidence" value="ECO:0007669"/>
    <property type="project" value="TreeGrafter"/>
</dbReference>
<dbReference type="Gene3D" id="1.20.1050.10">
    <property type="match status" value="1"/>
</dbReference>
<feature type="domain" description="GST N-terminal" evidence="3">
    <location>
        <begin position="23"/>
        <end position="104"/>
    </location>
</feature>
<dbReference type="PANTHER" id="PTHR44188">
    <property type="entry name" value="GDAP1, ISOFORM A"/>
    <property type="match status" value="1"/>
</dbReference>
<dbReference type="EMBL" id="CAJHNJ030000001">
    <property type="protein sequence ID" value="CAG9088132.1"/>
    <property type="molecule type" value="Genomic_DNA"/>
</dbReference>
<dbReference type="GO" id="GO:0000266">
    <property type="term" value="P:mitochondrial fission"/>
    <property type="evidence" value="ECO:0007669"/>
    <property type="project" value="TreeGrafter"/>
</dbReference>
<dbReference type="Gene3D" id="3.40.30.10">
    <property type="entry name" value="Glutaredoxin"/>
    <property type="match status" value="1"/>
</dbReference>
<evidence type="ECO:0000259" key="4">
    <source>
        <dbReference type="PROSITE" id="PS50405"/>
    </source>
</evidence>
<reference evidence="5" key="1">
    <citation type="submission" date="2020-11" db="EMBL/GenBank/DDBJ databases">
        <authorList>
            <person name="Whiteford S."/>
        </authorList>
    </citation>
    <scope>NUCLEOTIDE SEQUENCE</scope>
</reference>
<comment type="caution">
    <text evidence="5">The sequence shown here is derived from an EMBL/GenBank/DDBJ whole genome shotgun (WGS) entry which is preliminary data.</text>
</comment>
<keyword evidence="2" id="KW-0472">Membrane</keyword>
<sequence length="329" mass="37910">MHYVQKYLDNVTFTKTNKITKANNILLYCNYYSFYSQKVLMALYEKNIEFEPYVIDITKGEQYSSWFLELNPRGEIPVLKVKDSVIPDSTRILDYLEFYLNPDLPPLINVTSDAKVLSNIEKFRDLIEALPAGVITVGSFIHAHLCGRPKLPFVLPVRELLKSGDLSSSQNLRRLAEDNPHARNVLLYKAEIHDRKHEILSNEEEYLKILNVVDQVLTEVEKELQNQTEGNWLCCDKFTIADINLAVLLQRLWELGLEDRFWTNGKRSYTESYFQRVQQRESFKKTIPTLPDHIKMIITSQPPAYVGAAGAATFGIVIAILCVLKKIIH</sequence>
<evidence type="ECO:0000313" key="6">
    <source>
        <dbReference type="Proteomes" id="UP000653454"/>
    </source>
</evidence>
<feature type="domain" description="GST C-terminal" evidence="4">
    <location>
        <begin position="164"/>
        <end position="306"/>
    </location>
</feature>
<gene>
    <name evidence="5" type="ORF">PLXY2_LOCUS535</name>
</gene>
<evidence type="ECO:0000256" key="2">
    <source>
        <dbReference type="SAM" id="Phobius"/>
    </source>
</evidence>